<evidence type="ECO:0000256" key="4">
    <source>
        <dbReference type="ARBA" id="ARBA00038054"/>
    </source>
</evidence>
<dbReference type="Gene3D" id="2.30.110.10">
    <property type="entry name" value="Electron Transport, Fmn-binding Protein, Chain A"/>
    <property type="match status" value="1"/>
</dbReference>
<dbReference type="Proteomes" id="UP000018890">
    <property type="component" value="Unassembled WGS sequence"/>
</dbReference>
<comment type="caution">
    <text evidence="6">The sequence shown here is derived from an EMBL/GenBank/DDBJ whole genome shotgun (WGS) entry which is preliminary data.</text>
</comment>
<name>W4Q195_9BACI</name>
<evidence type="ECO:0000256" key="2">
    <source>
        <dbReference type="ARBA" id="ARBA00022630"/>
    </source>
</evidence>
<keyword evidence="3" id="KW-0288">FMN</keyword>
<comment type="cofactor">
    <cofactor evidence="1">
        <name>FMN</name>
        <dbReference type="ChEBI" id="CHEBI:58210"/>
    </cofactor>
</comment>
<evidence type="ECO:0000259" key="5">
    <source>
        <dbReference type="Pfam" id="PF01613"/>
    </source>
</evidence>
<dbReference type="STRING" id="1236970.JCM9140_1131"/>
<dbReference type="SUPFAM" id="SSF50475">
    <property type="entry name" value="FMN-binding split barrel"/>
    <property type="match status" value="1"/>
</dbReference>
<sequence length="68" mass="7579">MKAIDPNNLGERENYHFLTGVIIPRPVAFVTTVSKYSNVLNGAPFSYFNIISSNPPLISISVQRKKGR</sequence>
<keyword evidence="2" id="KW-0285">Flavoprotein</keyword>
<evidence type="ECO:0000313" key="6">
    <source>
        <dbReference type="EMBL" id="GAE25154.1"/>
    </source>
</evidence>
<protein>
    <submittedName>
        <fullName evidence="6">Nitrilotriacetate monooxygenase component B</fullName>
    </submittedName>
</protein>
<evidence type="ECO:0000256" key="3">
    <source>
        <dbReference type="ARBA" id="ARBA00022643"/>
    </source>
</evidence>
<keyword evidence="7" id="KW-1185">Reference proteome</keyword>
<dbReference type="GO" id="GO:0004497">
    <property type="term" value="F:monooxygenase activity"/>
    <property type="evidence" value="ECO:0007669"/>
    <property type="project" value="UniProtKB-KW"/>
</dbReference>
<accession>W4Q195</accession>
<proteinExistence type="inferred from homology"/>
<dbReference type="InterPro" id="IPR002563">
    <property type="entry name" value="Flavin_Rdtase-like_dom"/>
</dbReference>
<dbReference type="PANTHER" id="PTHR33798">
    <property type="entry name" value="FLAVOPROTEIN OXYGENASE"/>
    <property type="match status" value="1"/>
</dbReference>
<evidence type="ECO:0000313" key="7">
    <source>
        <dbReference type="Proteomes" id="UP000018890"/>
    </source>
</evidence>
<feature type="domain" description="Flavin reductase like" evidence="5">
    <location>
        <begin position="23"/>
        <end position="66"/>
    </location>
</feature>
<evidence type="ECO:0000256" key="1">
    <source>
        <dbReference type="ARBA" id="ARBA00001917"/>
    </source>
</evidence>
<dbReference type="GO" id="GO:0016646">
    <property type="term" value="F:oxidoreductase activity, acting on the CH-NH group of donors, NAD or NADP as acceptor"/>
    <property type="evidence" value="ECO:0007669"/>
    <property type="project" value="UniProtKB-ARBA"/>
</dbReference>
<dbReference type="InterPro" id="IPR012349">
    <property type="entry name" value="Split_barrel_FMN-bd"/>
</dbReference>
<keyword evidence="6" id="KW-0560">Oxidoreductase</keyword>
<dbReference type="Pfam" id="PF01613">
    <property type="entry name" value="Flavin_Reduct"/>
    <property type="match status" value="1"/>
</dbReference>
<organism evidence="6 7">
    <name type="scientific">Halalkalibacter wakoensis JCM 9140</name>
    <dbReference type="NCBI Taxonomy" id="1236970"/>
    <lineage>
        <taxon>Bacteria</taxon>
        <taxon>Bacillati</taxon>
        <taxon>Bacillota</taxon>
        <taxon>Bacilli</taxon>
        <taxon>Bacillales</taxon>
        <taxon>Bacillaceae</taxon>
        <taxon>Halalkalibacter</taxon>
    </lineage>
</organism>
<comment type="similarity">
    <text evidence="4">Belongs to the flavoredoxin family.</text>
</comment>
<dbReference type="PANTHER" id="PTHR33798:SF5">
    <property type="entry name" value="FLAVIN REDUCTASE LIKE DOMAIN-CONTAINING PROTEIN"/>
    <property type="match status" value="1"/>
</dbReference>
<keyword evidence="6" id="KW-0503">Monooxygenase</keyword>
<dbReference type="GO" id="GO:0010181">
    <property type="term" value="F:FMN binding"/>
    <property type="evidence" value="ECO:0007669"/>
    <property type="project" value="InterPro"/>
</dbReference>
<dbReference type="EMBL" id="BAUT01000007">
    <property type="protein sequence ID" value="GAE25154.1"/>
    <property type="molecule type" value="Genomic_DNA"/>
</dbReference>
<gene>
    <name evidence="6" type="ORF">JCM9140_1131</name>
</gene>
<dbReference type="AlphaFoldDB" id="W4Q195"/>
<reference evidence="6" key="1">
    <citation type="journal article" date="2014" name="Genome Announc.">
        <title>Draft Genome Sequences of Three Alkaliphilic Bacillus Strains, Bacillus wakoensis JCM 9140T, Bacillus akibai JCM 9157T, and Bacillus hemicellulosilyticus JCM 9152T.</title>
        <authorList>
            <person name="Yuki M."/>
            <person name="Oshima K."/>
            <person name="Suda W."/>
            <person name="Oshida Y."/>
            <person name="Kitamura K."/>
            <person name="Iida T."/>
            <person name="Hattori M."/>
            <person name="Ohkuma M."/>
        </authorList>
    </citation>
    <scope>NUCLEOTIDE SEQUENCE [LARGE SCALE GENOMIC DNA]</scope>
    <source>
        <strain evidence="6">JCM 9140</strain>
    </source>
</reference>